<sequence length="197" mass="23575">MTEDQKYTEKEYRERHRFWADKTLTQFGFANNFFLLVAIGILGFILKEIETDTQIDFTLQNIDWKITLSRLSALFAFASICCGTVTMLSRLFDLRLTRHSNTVRIKAFDEKYGYKRLDDDYISIEGMPLHSTFFDTLSSRHYYIKDSEIKDDETIKCKFKELRERTLLLGRLSWKYFYYQMVVLIFSVLSFMIAWMK</sequence>
<dbReference type="AlphaFoldDB" id="A0A6L3ZCL7"/>
<keyword evidence="1" id="KW-0472">Membrane</keyword>
<comment type="caution">
    <text evidence="2">The sequence shown here is derived from an EMBL/GenBank/DDBJ whole genome shotgun (WGS) entry which is preliminary data.</text>
</comment>
<organism evidence="2 3">
    <name type="scientific">Phaeocystidibacter marisrubri</name>
    <dbReference type="NCBI Taxonomy" id="1577780"/>
    <lineage>
        <taxon>Bacteria</taxon>
        <taxon>Pseudomonadati</taxon>
        <taxon>Bacteroidota</taxon>
        <taxon>Flavobacteriia</taxon>
        <taxon>Flavobacteriales</taxon>
        <taxon>Phaeocystidibacteraceae</taxon>
        <taxon>Phaeocystidibacter</taxon>
    </lineage>
</organism>
<keyword evidence="3" id="KW-1185">Reference proteome</keyword>
<dbReference type="OrthoDB" id="1494581at2"/>
<evidence type="ECO:0000313" key="3">
    <source>
        <dbReference type="Proteomes" id="UP000484164"/>
    </source>
</evidence>
<gene>
    <name evidence="2" type="ORF">F8C82_07870</name>
</gene>
<proteinExistence type="predicted"/>
<keyword evidence="1" id="KW-1133">Transmembrane helix</keyword>
<evidence type="ECO:0000313" key="2">
    <source>
        <dbReference type="EMBL" id="KAB2815611.1"/>
    </source>
</evidence>
<protein>
    <submittedName>
        <fullName evidence="2">Uncharacterized protein</fullName>
    </submittedName>
</protein>
<name>A0A6L3ZCL7_9FLAO</name>
<dbReference type="Proteomes" id="UP000484164">
    <property type="component" value="Unassembled WGS sequence"/>
</dbReference>
<evidence type="ECO:0000256" key="1">
    <source>
        <dbReference type="SAM" id="Phobius"/>
    </source>
</evidence>
<reference evidence="2 3" key="1">
    <citation type="submission" date="2019-10" db="EMBL/GenBank/DDBJ databases">
        <title>Genome sequence of Phaeocystidibacter marisrubri JCM30614 (type strain).</title>
        <authorList>
            <person name="Bowman J.P."/>
        </authorList>
    </citation>
    <scope>NUCLEOTIDE SEQUENCE [LARGE SCALE GENOMIC DNA]</scope>
    <source>
        <strain evidence="2 3">JCM 30614</strain>
    </source>
</reference>
<feature type="transmembrane region" description="Helical" evidence="1">
    <location>
        <begin position="23"/>
        <end position="46"/>
    </location>
</feature>
<feature type="transmembrane region" description="Helical" evidence="1">
    <location>
        <begin position="66"/>
        <end position="88"/>
    </location>
</feature>
<feature type="transmembrane region" description="Helical" evidence="1">
    <location>
        <begin position="176"/>
        <end position="196"/>
    </location>
</feature>
<dbReference type="RefSeq" id="WP_151693041.1">
    <property type="nucleotide sequence ID" value="NZ_BMGX01000001.1"/>
</dbReference>
<accession>A0A6L3ZCL7</accession>
<dbReference type="EMBL" id="WBVQ01000002">
    <property type="protein sequence ID" value="KAB2815611.1"/>
    <property type="molecule type" value="Genomic_DNA"/>
</dbReference>
<keyword evidence="1" id="KW-0812">Transmembrane</keyword>